<evidence type="ECO:0000256" key="9">
    <source>
        <dbReference type="ARBA" id="ARBA00022927"/>
    </source>
</evidence>
<evidence type="ECO:0000256" key="3">
    <source>
        <dbReference type="ARBA" id="ARBA00006931"/>
    </source>
</evidence>
<feature type="transmembrane region" description="Helical" evidence="12">
    <location>
        <begin position="1029"/>
        <end position="1049"/>
    </location>
</feature>
<comment type="similarity">
    <text evidence="3 12">Belongs to the GPI inositol-deacylase family.</text>
</comment>
<feature type="transmembrane region" description="Helical" evidence="12">
    <location>
        <begin position="901"/>
        <end position="919"/>
    </location>
</feature>
<dbReference type="InterPro" id="IPR039529">
    <property type="entry name" value="PGAP1/BST1"/>
</dbReference>
<dbReference type="GO" id="GO:0015031">
    <property type="term" value="P:protein transport"/>
    <property type="evidence" value="ECO:0007669"/>
    <property type="project" value="UniProtKB-KW"/>
</dbReference>
<evidence type="ECO:0000256" key="11">
    <source>
        <dbReference type="ARBA" id="ARBA00023136"/>
    </source>
</evidence>
<evidence type="ECO:0000256" key="7">
    <source>
        <dbReference type="ARBA" id="ARBA00022801"/>
    </source>
</evidence>
<feature type="domain" description="GPI inositol-deacylase transmembrane" evidence="15">
    <location>
        <begin position="906"/>
        <end position="1229"/>
    </location>
</feature>
<proteinExistence type="inferred from homology"/>
<dbReference type="EC" id="3.1.-.-" evidence="12"/>
<dbReference type="Pfam" id="PF07819">
    <property type="entry name" value="PGAP1"/>
    <property type="match status" value="1"/>
</dbReference>
<feature type="domain" description="GPI inositol-deacylase PGAP1-like alpha/beta" evidence="14">
    <location>
        <begin position="311"/>
        <end position="554"/>
    </location>
</feature>
<dbReference type="GO" id="GO:0005789">
    <property type="term" value="C:endoplasmic reticulum membrane"/>
    <property type="evidence" value="ECO:0007669"/>
    <property type="project" value="UniProtKB-SubCell"/>
</dbReference>
<sequence length="1256" mass="139459">MSMPYLQVIRTPDQEASVGRPVQVDVEAERMPKQLHRIPQICAGQASATYDEHLPKSTDNLLGQHLTTSCLLAKPSKLPEVDVDVYLAHRPLPPPPPPPLPPLRQLTEEAGWATDACGSSQSSMRTRSSGSTPEDETDVTLAEGARRQSEGDGRKRSFTSAKVDGSRHLDTLDRRKVERSNASLPVLHDLWKPSPGIQAPSEQGLQALNPLGQDTTTAKMPEAQTRPRSRARNPWACSPLTIITTFLSLVFLLSVFHSFTKRQLDPKGCEMCMMSPAYAKFSDFDTEHTRFASKYSLYLYREGGIDEDTMVKGVPVLFIPGNAGSYKQVRPLAAEAAQYFHDTVQQDTKALKAGTRSLDFFTVDFNEDITAFHGQTLLDQAEYLNEAVAYILSLYHDPRRSRRDPELPDPCSVILIGHSMGGIVARTMLTMSNYQSNSINTIITMSAPHARPPVSFDADIVHTYKDINNYWRQAYSQKWANNNPLWHVTLISIAGGGLDTVVPSDYADLSSLVPDTHGFTVFTSTIPNVWTGADHLSILWCDQVRKVIVRSLIEVVDVHRPGQTRPRAERMRIFKRRYLTGMETIAEKSLPQQEPTTLLTLEDNSNSVLTLGQRLTVRAFGRERKAKAHLLPIPPQGSPGAKRFTLISDQPLDTPEASGKLEVLFCTVFPLQAGSSASLFSMNMDLSGDSLGSTRLACKNAAADVIRLPASTRTSKNAFDHAQPFSYLEYTLEDLADHQFIAVVDKALQLTTGWVVAEFSDNIDSIVQTGLGLRRLLILGLHVQLPASRPIVTEVKVPALHSSLLAYKLGIGKQVCGDEAELFTPLLRQYLSEPHESKYFVNVKEANINLHGIAPFMPPPLRAQAAINGVSLQLWSDPTCNTSIDMSLKVDIPGSMGKLFMRYRTVFAAFPLFVVALVLRKQFNVYDETGIFITFAASMDLCLRRSLPLLLLAMSFLAVSIGASNSVPSKPASSGLFGWRGNATESAVDYTKNDLLLGSPDPFFWFLIPLFGLASAGICVIINYSALLVLHILCLLYSLVTAKPAWIRNDDKRRSTSPVFSASTPRRRIITTTILLLLVATLIPYQFAYMVACIVQIATCTRALRFARETRSSAHYNFYNYAHSILILMLWVLPINIPVLVVWVHNLTVHWLTPFSSHHNVLSIMPFILLVETLTGGKMIPRVTTRFRYITNLLFFCLALYAAVYGVTYAYLLHRLVNIVCAWLVAVHFSASSFSLSGLTQMLECEEEEGDVKKRP</sequence>
<dbReference type="Gene3D" id="3.40.50.1820">
    <property type="entry name" value="alpha/beta hydrolase"/>
    <property type="match status" value="1"/>
</dbReference>
<name>A0A1W5D7X7_9LECA</name>
<dbReference type="FunFam" id="3.40.50.1820:FF:000056">
    <property type="entry name" value="GPI inositol-deacylase"/>
    <property type="match status" value="1"/>
</dbReference>
<evidence type="ECO:0000256" key="8">
    <source>
        <dbReference type="ARBA" id="ARBA00022824"/>
    </source>
</evidence>
<protein>
    <recommendedName>
        <fullName evidence="4 12">GPI inositol-deacylase</fullName>
        <ecNumber evidence="12">3.1.-.-</ecNumber>
    </recommendedName>
</protein>
<dbReference type="GO" id="GO:0006505">
    <property type="term" value="P:GPI anchor metabolic process"/>
    <property type="evidence" value="ECO:0007669"/>
    <property type="project" value="TreeGrafter"/>
</dbReference>
<evidence type="ECO:0000256" key="10">
    <source>
        <dbReference type="ARBA" id="ARBA00022989"/>
    </source>
</evidence>
<reference evidence="17" key="1">
    <citation type="submission" date="2017-03" db="EMBL/GenBank/DDBJ databases">
        <authorList>
            <person name="Sharma R."/>
            <person name="Thines M."/>
        </authorList>
    </citation>
    <scope>NUCLEOTIDE SEQUENCE [LARGE SCALE GENOMIC DNA]</scope>
</reference>
<comment type="subcellular location">
    <subcellularLocation>
        <location evidence="2">Endoplasmic reticulum membrane</location>
        <topology evidence="2">Multi-pass membrane protein</topology>
    </subcellularLocation>
</comment>
<evidence type="ECO:0000256" key="5">
    <source>
        <dbReference type="ARBA" id="ARBA00022448"/>
    </source>
</evidence>
<keyword evidence="6 12" id="KW-0812">Transmembrane</keyword>
<feature type="transmembrane region" description="Helical" evidence="12">
    <location>
        <begin position="1216"/>
        <end position="1236"/>
    </location>
</feature>
<feature type="transmembrane region" description="Helical" evidence="12">
    <location>
        <begin position="1003"/>
        <end position="1022"/>
    </location>
</feature>
<keyword evidence="5 12" id="KW-0813">Transport</keyword>
<dbReference type="Pfam" id="PF25141">
    <property type="entry name" value="PGAP1_2nd"/>
    <property type="match status" value="1"/>
</dbReference>
<evidence type="ECO:0000256" key="2">
    <source>
        <dbReference type="ARBA" id="ARBA00004477"/>
    </source>
</evidence>
<feature type="transmembrane region" description="Helical" evidence="12">
    <location>
        <begin position="1069"/>
        <end position="1097"/>
    </location>
</feature>
<evidence type="ECO:0000259" key="14">
    <source>
        <dbReference type="Pfam" id="PF07819"/>
    </source>
</evidence>
<evidence type="ECO:0000256" key="1">
    <source>
        <dbReference type="ARBA" id="ARBA00003496"/>
    </source>
</evidence>
<feature type="transmembrane region" description="Helical" evidence="12">
    <location>
        <begin position="1189"/>
        <end position="1210"/>
    </location>
</feature>
<evidence type="ECO:0000256" key="6">
    <source>
        <dbReference type="ARBA" id="ARBA00022692"/>
    </source>
</evidence>
<feature type="compositionally biased region" description="Basic and acidic residues" evidence="13">
    <location>
        <begin position="144"/>
        <end position="155"/>
    </location>
</feature>
<feature type="compositionally biased region" description="Low complexity" evidence="13">
    <location>
        <begin position="118"/>
        <end position="132"/>
    </location>
</feature>
<feature type="transmembrane region" description="Helical" evidence="12">
    <location>
        <begin position="235"/>
        <end position="256"/>
    </location>
</feature>
<feature type="transmembrane region" description="Helical" evidence="12">
    <location>
        <begin position="1118"/>
        <end position="1145"/>
    </location>
</feature>
<keyword evidence="9 12" id="KW-0653">Protein transport</keyword>
<dbReference type="InterPro" id="IPR056824">
    <property type="entry name" value="PGAP1_TMD"/>
</dbReference>
<dbReference type="PANTHER" id="PTHR15495">
    <property type="entry name" value="NEGATIVE REGULATOR OF VESICLE FORMATION-RELATED"/>
    <property type="match status" value="1"/>
</dbReference>
<evidence type="ECO:0000256" key="4">
    <source>
        <dbReference type="ARBA" id="ARBA00015856"/>
    </source>
</evidence>
<keyword evidence="17" id="KW-1185">Reference proteome</keyword>
<keyword evidence="11 12" id="KW-0472">Membrane</keyword>
<dbReference type="EMBL" id="FWEW01003471">
    <property type="protein sequence ID" value="SLM39223.1"/>
    <property type="molecule type" value="Genomic_DNA"/>
</dbReference>
<organism evidence="16 17">
    <name type="scientific">Lasallia pustulata</name>
    <dbReference type="NCBI Taxonomy" id="136370"/>
    <lineage>
        <taxon>Eukaryota</taxon>
        <taxon>Fungi</taxon>
        <taxon>Dikarya</taxon>
        <taxon>Ascomycota</taxon>
        <taxon>Pezizomycotina</taxon>
        <taxon>Lecanoromycetes</taxon>
        <taxon>OSLEUM clade</taxon>
        <taxon>Umbilicariomycetidae</taxon>
        <taxon>Umbilicariales</taxon>
        <taxon>Umbilicariaceae</taxon>
        <taxon>Lasallia</taxon>
    </lineage>
</organism>
<dbReference type="AlphaFoldDB" id="A0A1W5D7X7"/>
<dbReference type="InterPro" id="IPR012908">
    <property type="entry name" value="PGAP1-ab_dom-like"/>
</dbReference>
<dbReference type="Proteomes" id="UP000192927">
    <property type="component" value="Unassembled WGS sequence"/>
</dbReference>
<dbReference type="SUPFAM" id="SSF53474">
    <property type="entry name" value="alpha/beta-Hydrolases"/>
    <property type="match status" value="1"/>
</dbReference>
<evidence type="ECO:0000256" key="12">
    <source>
        <dbReference type="RuleBase" id="RU365011"/>
    </source>
</evidence>
<feature type="transmembrane region" description="Helical" evidence="12">
    <location>
        <begin position="947"/>
        <end position="967"/>
    </location>
</feature>
<comment type="function">
    <text evidence="1 12">Involved in inositol deacylation of GPI-anchored proteins which plays important roles in the quality control and ER-associated degradation of GPI-anchored proteins.</text>
</comment>
<evidence type="ECO:0000256" key="13">
    <source>
        <dbReference type="SAM" id="MobiDB-lite"/>
    </source>
</evidence>
<feature type="compositionally biased region" description="Basic and acidic residues" evidence="13">
    <location>
        <begin position="164"/>
        <end position="176"/>
    </location>
</feature>
<dbReference type="GO" id="GO:0006888">
    <property type="term" value="P:endoplasmic reticulum to Golgi vesicle-mediated transport"/>
    <property type="evidence" value="ECO:0007669"/>
    <property type="project" value="TreeGrafter"/>
</dbReference>
<dbReference type="PANTHER" id="PTHR15495:SF7">
    <property type="entry name" value="GPI INOSITOL-DEACYLASE"/>
    <property type="match status" value="1"/>
</dbReference>
<accession>A0A1W5D7X7</accession>
<evidence type="ECO:0000313" key="16">
    <source>
        <dbReference type="EMBL" id="SLM39223.1"/>
    </source>
</evidence>
<keyword evidence="7 12" id="KW-0378">Hydrolase</keyword>
<dbReference type="InterPro" id="IPR029058">
    <property type="entry name" value="AB_hydrolase_fold"/>
</dbReference>
<feature type="transmembrane region" description="Helical" evidence="12">
    <location>
        <begin position="1157"/>
        <end position="1177"/>
    </location>
</feature>
<keyword evidence="10 12" id="KW-1133">Transmembrane helix</keyword>
<evidence type="ECO:0000259" key="15">
    <source>
        <dbReference type="Pfam" id="PF25140"/>
    </source>
</evidence>
<dbReference type="GO" id="GO:0050185">
    <property type="term" value="F:phosphatidylinositol deacylase activity"/>
    <property type="evidence" value="ECO:0007669"/>
    <property type="project" value="TreeGrafter"/>
</dbReference>
<dbReference type="Pfam" id="PF25140">
    <property type="entry name" value="PGAP1_TMD"/>
    <property type="match status" value="1"/>
</dbReference>
<keyword evidence="8 12" id="KW-0256">Endoplasmic reticulum</keyword>
<feature type="region of interest" description="Disordered" evidence="13">
    <location>
        <begin position="112"/>
        <end position="176"/>
    </location>
</feature>
<evidence type="ECO:0000313" key="17">
    <source>
        <dbReference type="Proteomes" id="UP000192927"/>
    </source>
</evidence>